<dbReference type="AlphaFoldDB" id="A0A978VPS2"/>
<evidence type="ECO:0008006" key="3">
    <source>
        <dbReference type="Google" id="ProtNLM"/>
    </source>
</evidence>
<dbReference type="EMBL" id="JAEACU010000003">
    <property type="protein sequence ID" value="KAH7537547.1"/>
    <property type="molecule type" value="Genomic_DNA"/>
</dbReference>
<dbReference type="Proteomes" id="UP000813462">
    <property type="component" value="Unassembled WGS sequence"/>
</dbReference>
<sequence>MGYYLSDRIYPEYATLIQTISEPSSIKEKLFTRYQDTVRKDVKRAFRVLQSRWNIVKGPARMWNVRDLGKIMKTCIILHSMIIESEHSQGINPKSWQPHRDEKVEDIHLEHDYTFLISTMINRMKQVQDKRVHKNLKIDLINHLWDLYGAQEAI</sequence>
<dbReference type="PANTHER" id="PTHR47150:SF7">
    <property type="entry name" value="NUCLEASE"/>
    <property type="match status" value="1"/>
</dbReference>
<protein>
    <recommendedName>
        <fullName evidence="3">Nuclease HARBI1</fullName>
    </recommendedName>
</protein>
<dbReference type="InterPro" id="IPR006912">
    <property type="entry name" value="Harbinger_derived_prot"/>
</dbReference>
<evidence type="ECO:0000313" key="1">
    <source>
        <dbReference type="EMBL" id="KAH7537547.1"/>
    </source>
</evidence>
<reference evidence="1" key="1">
    <citation type="journal article" date="2021" name="Front. Plant Sci.">
        <title>Chromosome-Scale Genome Assembly for Chinese Sour Jujube and Insights Into Its Genome Evolution and Domestication Signature.</title>
        <authorList>
            <person name="Shen L.-Y."/>
            <person name="Luo H."/>
            <person name="Wang X.-L."/>
            <person name="Wang X.-M."/>
            <person name="Qiu X.-J."/>
            <person name="Liu H."/>
            <person name="Zhou S.-S."/>
            <person name="Jia K.-H."/>
            <person name="Nie S."/>
            <person name="Bao Y.-T."/>
            <person name="Zhang R.-G."/>
            <person name="Yun Q.-Z."/>
            <person name="Chai Y.-H."/>
            <person name="Lu J.-Y."/>
            <person name="Li Y."/>
            <person name="Zhao S.-W."/>
            <person name="Mao J.-F."/>
            <person name="Jia S.-G."/>
            <person name="Mao Y.-M."/>
        </authorList>
    </citation>
    <scope>NUCLEOTIDE SEQUENCE</scope>
    <source>
        <strain evidence="1">AT0</strain>
        <tissue evidence="1">Leaf</tissue>
    </source>
</reference>
<dbReference type="Pfam" id="PF04827">
    <property type="entry name" value="Plant_tran"/>
    <property type="match status" value="1"/>
</dbReference>
<evidence type="ECO:0000313" key="2">
    <source>
        <dbReference type="Proteomes" id="UP000813462"/>
    </source>
</evidence>
<dbReference type="PANTHER" id="PTHR47150">
    <property type="entry name" value="OS12G0169200 PROTEIN"/>
    <property type="match status" value="1"/>
</dbReference>
<dbReference type="OrthoDB" id="1194391at2759"/>
<comment type="caution">
    <text evidence="1">The sequence shown here is derived from an EMBL/GenBank/DDBJ whole genome shotgun (WGS) entry which is preliminary data.</text>
</comment>
<gene>
    <name evidence="1" type="ORF">FEM48_Zijuj03G0104600</name>
</gene>
<name>A0A978VPS2_ZIZJJ</name>
<accession>A0A978VPS2</accession>
<organism evidence="1 2">
    <name type="scientific">Ziziphus jujuba var. spinosa</name>
    <dbReference type="NCBI Taxonomy" id="714518"/>
    <lineage>
        <taxon>Eukaryota</taxon>
        <taxon>Viridiplantae</taxon>
        <taxon>Streptophyta</taxon>
        <taxon>Embryophyta</taxon>
        <taxon>Tracheophyta</taxon>
        <taxon>Spermatophyta</taxon>
        <taxon>Magnoliopsida</taxon>
        <taxon>eudicotyledons</taxon>
        <taxon>Gunneridae</taxon>
        <taxon>Pentapetalae</taxon>
        <taxon>rosids</taxon>
        <taxon>fabids</taxon>
        <taxon>Rosales</taxon>
        <taxon>Rhamnaceae</taxon>
        <taxon>Paliureae</taxon>
        <taxon>Ziziphus</taxon>
    </lineage>
</organism>
<proteinExistence type="predicted"/>